<evidence type="ECO:0000313" key="4">
    <source>
        <dbReference type="EMBL" id="KXJ87711.1"/>
    </source>
</evidence>
<sequence>MEAGSSTQSPDTGRDGMHVTLKLSSARKPISLYAQRRISFTRDAPRVPIGRASKVTSKGFVASDSNAYFESPVMSRHHAELEANFEDKTISIKDNGSLHGTFHTAHDSLSERQLIPAEPVKLADRDVLRFGVDIFRETVTFPPTILTVEIEDEPAKNANRGGPTNIFTVPDDPDSDDDMSDDESVVETSGLFGPTAQDLMMLEQHIIDLTADPEQTLLRDVYDITGSPNEGLSATGIVDPAEAGVDVVTDDESPYSCDNDSDCEADSDSGHGSDCDSDCVSNCGNDQASMDDAFPVDQSDDEEDLFNEIEEALLSEFGEAPDAEEQDEEDDGMSVASNASSDHSHVDETGEQAPELPPRCKSPSDFIFQASTDTVAADEIDLSCSSQAITGPQTEPTCESVLDLDPADAPADSAWEYSGTSFINNPESIPLLSNADGQSQPVHVDETSAYTFEQSKADQTIKRLLISDLLAHEPQSEEEVPLIKSFESTSTKRSFETAFPADEGEHNTTTPCDAPGSTEHHAPLELVHTTKAPTRPQASLPKRRRIAEVAACVALGGAGVLSMLIYTAPSFA</sequence>
<reference evidence="5" key="1">
    <citation type="submission" date="2016-02" db="EMBL/GenBank/DDBJ databases">
        <title>Draft genome sequence of Microdochium bolleyi, a fungal endophyte of beachgrass.</title>
        <authorList>
            <consortium name="DOE Joint Genome Institute"/>
            <person name="David A.S."/>
            <person name="May G."/>
            <person name="Haridas S."/>
            <person name="Lim J."/>
            <person name="Wang M."/>
            <person name="Labutti K."/>
            <person name="Lipzen A."/>
            <person name="Barry K."/>
            <person name="Grigoriev I.V."/>
        </authorList>
    </citation>
    <scope>NUCLEOTIDE SEQUENCE [LARGE SCALE GENOMIC DNA]</scope>
    <source>
        <strain evidence="5">J235TASD1</strain>
    </source>
</reference>
<dbReference type="EMBL" id="KQ964261">
    <property type="protein sequence ID" value="KXJ87711.1"/>
    <property type="molecule type" value="Genomic_DNA"/>
</dbReference>
<dbReference type="OrthoDB" id="4096268at2759"/>
<dbReference type="InterPro" id="IPR051176">
    <property type="entry name" value="Cent_Immune-Sig_Mod"/>
</dbReference>
<evidence type="ECO:0000259" key="3">
    <source>
        <dbReference type="PROSITE" id="PS50006"/>
    </source>
</evidence>
<name>A0A136IRW5_9PEZI</name>
<keyword evidence="2" id="KW-0472">Membrane</keyword>
<dbReference type="SUPFAM" id="SSF49879">
    <property type="entry name" value="SMAD/FHA domain"/>
    <property type="match status" value="1"/>
</dbReference>
<proteinExistence type="predicted"/>
<dbReference type="PANTHER" id="PTHR15715">
    <property type="entry name" value="CENTROSOMAL PROTEIN OF 170 KDA"/>
    <property type="match status" value="1"/>
</dbReference>
<dbReference type="PANTHER" id="PTHR15715:SF37">
    <property type="entry name" value="LD47843P"/>
    <property type="match status" value="1"/>
</dbReference>
<dbReference type="PROSITE" id="PS50006">
    <property type="entry name" value="FHA_DOMAIN"/>
    <property type="match status" value="1"/>
</dbReference>
<feature type="transmembrane region" description="Helical" evidence="2">
    <location>
        <begin position="546"/>
        <end position="566"/>
    </location>
</feature>
<dbReference type="InParanoid" id="A0A136IRW5"/>
<protein>
    <recommendedName>
        <fullName evidence="3">FHA domain-containing protein</fullName>
    </recommendedName>
</protein>
<feature type="region of interest" description="Disordered" evidence="1">
    <location>
        <begin position="320"/>
        <end position="363"/>
    </location>
</feature>
<feature type="region of interest" description="Disordered" evidence="1">
    <location>
        <begin position="500"/>
        <end position="520"/>
    </location>
</feature>
<feature type="region of interest" description="Disordered" evidence="1">
    <location>
        <begin position="248"/>
        <end position="277"/>
    </location>
</feature>
<dbReference type="InterPro" id="IPR008984">
    <property type="entry name" value="SMAD_FHA_dom_sf"/>
</dbReference>
<dbReference type="InterPro" id="IPR000253">
    <property type="entry name" value="FHA_dom"/>
</dbReference>
<keyword evidence="2" id="KW-1133">Transmembrane helix</keyword>
<gene>
    <name evidence="4" type="ORF">Micbo1qcDRAFT_167274</name>
</gene>
<dbReference type="STRING" id="196109.A0A136IRW5"/>
<feature type="compositionally biased region" description="Acidic residues" evidence="1">
    <location>
        <begin position="320"/>
        <end position="332"/>
    </location>
</feature>
<dbReference type="Gene3D" id="2.60.200.20">
    <property type="match status" value="1"/>
</dbReference>
<feature type="compositionally biased region" description="Acidic residues" evidence="1">
    <location>
        <begin position="248"/>
        <end position="267"/>
    </location>
</feature>
<keyword evidence="2" id="KW-0812">Transmembrane</keyword>
<dbReference type="GO" id="GO:0005737">
    <property type="term" value="C:cytoplasm"/>
    <property type="evidence" value="ECO:0007669"/>
    <property type="project" value="TreeGrafter"/>
</dbReference>
<feature type="region of interest" description="Disordered" evidence="1">
    <location>
        <begin position="154"/>
        <end position="183"/>
    </location>
</feature>
<organism evidence="4 5">
    <name type="scientific">Microdochium bolleyi</name>
    <dbReference type="NCBI Taxonomy" id="196109"/>
    <lineage>
        <taxon>Eukaryota</taxon>
        <taxon>Fungi</taxon>
        <taxon>Dikarya</taxon>
        <taxon>Ascomycota</taxon>
        <taxon>Pezizomycotina</taxon>
        <taxon>Sordariomycetes</taxon>
        <taxon>Xylariomycetidae</taxon>
        <taxon>Xylariales</taxon>
        <taxon>Microdochiaceae</taxon>
        <taxon>Microdochium</taxon>
    </lineage>
</organism>
<feature type="domain" description="FHA" evidence="3">
    <location>
        <begin position="47"/>
        <end position="102"/>
    </location>
</feature>
<feature type="compositionally biased region" description="Acidic residues" evidence="1">
    <location>
        <begin position="171"/>
        <end position="183"/>
    </location>
</feature>
<dbReference type="Pfam" id="PF00498">
    <property type="entry name" value="FHA"/>
    <property type="match status" value="1"/>
</dbReference>
<dbReference type="Proteomes" id="UP000070501">
    <property type="component" value="Unassembled WGS sequence"/>
</dbReference>
<evidence type="ECO:0000256" key="1">
    <source>
        <dbReference type="SAM" id="MobiDB-lite"/>
    </source>
</evidence>
<evidence type="ECO:0000313" key="5">
    <source>
        <dbReference type="Proteomes" id="UP000070501"/>
    </source>
</evidence>
<evidence type="ECO:0000256" key="2">
    <source>
        <dbReference type="SAM" id="Phobius"/>
    </source>
</evidence>
<keyword evidence="5" id="KW-1185">Reference proteome</keyword>
<dbReference type="AlphaFoldDB" id="A0A136IRW5"/>
<accession>A0A136IRW5</accession>